<dbReference type="RefSeq" id="WP_233375100.1">
    <property type="nucleotide sequence ID" value="NZ_JAJTWU010000012.1"/>
</dbReference>
<dbReference type="Gene3D" id="3.40.190.10">
    <property type="entry name" value="Periplasmic binding protein-like II"/>
    <property type="match status" value="2"/>
</dbReference>
<dbReference type="Proteomes" id="UP001200741">
    <property type="component" value="Unassembled WGS sequence"/>
</dbReference>
<dbReference type="SUPFAM" id="SSF53850">
    <property type="entry name" value="Periplasmic binding protein-like II"/>
    <property type="match status" value="1"/>
</dbReference>
<reference evidence="1 2" key="1">
    <citation type="submission" date="2021-12" db="EMBL/GenBank/DDBJ databases">
        <title>Genome seq of P8.</title>
        <authorList>
            <person name="Seo T."/>
        </authorList>
    </citation>
    <scope>NUCLEOTIDE SEQUENCE [LARGE SCALE GENOMIC DNA]</scope>
    <source>
        <strain evidence="1 2">P8</strain>
    </source>
</reference>
<dbReference type="EMBL" id="JAJTWU010000012">
    <property type="protein sequence ID" value="MCE4557717.1"/>
    <property type="molecule type" value="Genomic_DNA"/>
</dbReference>
<protein>
    <submittedName>
        <fullName evidence="1">Uncharacterized protein</fullName>
    </submittedName>
</protein>
<proteinExistence type="predicted"/>
<evidence type="ECO:0000313" key="2">
    <source>
        <dbReference type="Proteomes" id="UP001200741"/>
    </source>
</evidence>
<evidence type="ECO:0000313" key="1">
    <source>
        <dbReference type="EMBL" id="MCE4557717.1"/>
    </source>
</evidence>
<comment type="caution">
    <text evidence="1">The sequence shown here is derived from an EMBL/GenBank/DDBJ whole genome shotgun (WGS) entry which is preliminary data.</text>
</comment>
<organism evidence="1 2">
    <name type="scientific">Pelomonas cellulosilytica</name>
    <dbReference type="NCBI Taxonomy" id="2906762"/>
    <lineage>
        <taxon>Bacteria</taxon>
        <taxon>Pseudomonadati</taxon>
        <taxon>Pseudomonadota</taxon>
        <taxon>Betaproteobacteria</taxon>
        <taxon>Burkholderiales</taxon>
        <taxon>Sphaerotilaceae</taxon>
        <taxon>Roseateles</taxon>
    </lineage>
</organism>
<gene>
    <name evidence="1" type="ORF">LXT13_25325</name>
</gene>
<keyword evidence="2" id="KW-1185">Reference proteome</keyword>
<accession>A0ABS8XYK2</accession>
<sequence>MPTLLTHLAEFAPRIRLRALSHRRLAASGAPASGAADPVVNYGGLFPGSNLTGAEFFRQKLFENNHVCIARRARRDVGDAPLDLETYLAMRLVVRPEGRGVATVWLRATLQKLFAA</sequence>
<name>A0ABS8XYK2_9BURK</name>